<accession>A0ABM5LYE2</accession>
<evidence type="ECO:0000313" key="2">
    <source>
        <dbReference type="Proteomes" id="UP000006867"/>
    </source>
</evidence>
<reference evidence="1 2" key="1">
    <citation type="journal article" date="2011" name="Front. Microbiol.">
        <title>Genomic signatures of strain selection and enhancement in Bacillus atrophaeus var. globigii, a historical biowarfare simulant.</title>
        <authorList>
            <person name="Gibbons H.S."/>
            <person name="Broomall S.M."/>
            <person name="McNew L.A."/>
            <person name="Daligault H."/>
            <person name="Chapman C."/>
            <person name="Bruce D."/>
            <person name="Karavis M."/>
            <person name="Krepps M."/>
            <person name="McGregor P.A."/>
            <person name="Hong C."/>
            <person name="Park K.H."/>
            <person name="Akmal A."/>
            <person name="Feldman A."/>
            <person name="Lin J.S."/>
            <person name="Chang W.E."/>
            <person name="Higgs B.W."/>
            <person name="Demirev P."/>
            <person name="Lindquist J."/>
            <person name="Liem A."/>
            <person name="Fochler E."/>
            <person name="Read T.D."/>
            <person name="Tapia R."/>
            <person name="Johnson S."/>
            <person name="Bishop-Lilly K.A."/>
            <person name="Detter C."/>
            <person name="Han C."/>
            <person name="Sozhamannan S."/>
            <person name="Rosenzweig C.N."/>
            <person name="Skowronski E.W."/>
        </authorList>
    </citation>
    <scope>NUCLEOTIDE SEQUENCE [LARGE SCALE GENOMIC DNA]</scope>
    <source>
        <strain evidence="1 2">1942</strain>
    </source>
</reference>
<sequence length="142" mass="15926">MARFSVRADFVDRSKLISRQIKRTMEGAVLDVTLDMKRVASMSAPHKSGFLEKQAQHEIYASSNYIEGAVSFSAAHNGFNYAKWTHDADYKLGDKSEKKRGGRSRFGGGAVPVGKGYLENTLSMNRSGYMNYLEEKYRQALS</sequence>
<protein>
    <recommendedName>
        <fullName evidence="3">HK97 gp10 family phage protein</fullName>
    </recommendedName>
</protein>
<gene>
    <name evidence="1" type="ordered locus">BATR1942_09830</name>
</gene>
<dbReference type="EMBL" id="CP002207">
    <property type="protein sequence ID" value="ADP32899.1"/>
    <property type="molecule type" value="Genomic_DNA"/>
</dbReference>
<evidence type="ECO:0008006" key="3">
    <source>
        <dbReference type="Google" id="ProtNLM"/>
    </source>
</evidence>
<name>A0ABM5LYE2_BACA1</name>
<dbReference type="RefSeq" id="WP_003325612.1">
    <property type="nucleotide sequence ID" value="NC_014639.1"/>
</dbReference>
<organism evidence="1 2">
    <name type="scientific">Bacillus atrophaeus (strain 1942)</name>
    <dbReference type="NCBI Taxonomy" id="720555"/>
    <lineage>
        <taxon>Bacteria</taxon>
        <taxon>Bacillati</taxon>
        <taxon>Bacillota</taxon>
        <taxon>Bacilli</taxon>
        <taxon>Bacillales</taxon>
        <taxon>Bacillaceae</taxon>
        <taxon>Bacillus</taxon>
    </lineage>
</organism>
<keyword evidence="2" id="KW-1185">Reference proteome</keyword>
<evidence type="ECO:0000313" key="1">
    <source>
        <dbReference type="EMBL" id="ADP32899.1"/>
    </source>
</evidence>
<proteinExistence type="predicted"/>
<dbReference type="Proteomes" id="UP000006867">
    <property type="component" value="Chromosome"/>
</dbReference>